<evidence type="ECO:0000256" key="2">
    <source>
        <dbReference type="SAM" id="MobiDB-lite"/>
    </source>
</evidence>
<dbReference type="Gene3D" id="3.30.420.10">
    <property type="entry name" value="Ribonuclease H-like superfamily/Ribonuclease H"/>
    <property type="match status" value="1"/>
</dbReference>
<protein>
    <recommendedName>
        <fullName evidence="5">Protein-serine/threonine kinase</fullName>
    </recommendedName>
</protein>
<evidence type="ECO:0000313" key="4">
    <source>
        <dbReference type="Proteomes" id="UP001153365"/>
    </source>
</evidence>
<dbReference type="Gene3D" id="3.30.565.10">
    <property type="entry name" value="Histidine kinase-like ATPase, C-terminal domain"/>
    <property type="match status" value="1"/>
</dbReference>
<dbReference type="EMBL" id="CALTRL010001290">
    <property type="protein sequence ID" value="CAH7671930.1"/>
    <property type="molecule type" value="Genomic_DNA"/>
</dbReference>
<dbReference type="InterPro" id="IPR036397">
    <property type="entry name" value="RNaseH_sf"/>
</dbReference>
<feature type="compositionally biased region" description="Basic and acidic residues" evidence="2">
    <location>
        <begin position="209"/>
        <end position="220"/>
    </location>
</feature>
<keyword evidence="1" id="KW-0175">Coiled coil</keyword>
<feature type="compositionally biased region" description="Polar residues" evidence="2">
    <location>
        <begin position="298"/>
        <end position="309"/>
    </location>
</feature>
<dbReference type="GO" id="GO:0003676">
    <property type="term" value="F:nucleic acid binding"/>
    <property type="evidence" value="ECO:0007669"/>
    <property type="project" value="InterPro"/>
</dbReference>
<feature type="coiled-coil region" evidence="1">
    <location>
        <begin position="74"/>
        <end position="101"/>
    </location>
</feature>
<gene>
    <name evidence="3" type="ORF">PPACK8108_LOCUS6781</name>
</gene>
<name>A0AAV0ASZ6_PHAPC</name>
<sequence>MVSLGQDHFNKNGSKWKTYLPLVTFADRISTKRTTGLSPYELVFGQKAVLPIDLEAESYLGINWDKVSTTTELLQAMAEQLSRKDELIEEAHEKMMEARAKSVKYWDRRLAHRIRKPLQPEQMEWTMQNNLDGTKLSRKYAASHIKRFYPRGVIIEEGEEEDENQEEDTLALGEDQEEAFVQVFKDWLGLRVALRVPKDGVAPEDDTVTDDRNKRESSRDIESKISLNINSKDFTLHQQADQEDDEMVEAQLNIRVRDYGGGIEPGMKDQVFSYAFSTVDSITGKRSGGLKQQYELIPTQQDSPQSHQS</sequence>
<evidence type="ECO:0000313" key="3">
    <source>
        <dbReference type="EMBL" id="CAH7671930.1"/>
    </source>
</evidence>
<reference evidence="3" key="1">
    <citation type="submission" date="2022-06" db="EMBL/GenBank/DDBJ databases">
        <authorList>
            <consortium name="SYNGENTA / RWTH Aachen University"/>
        </authorList>
    </citation>
    <scope>NUCLEOTIDE SEQUENCE</scope>
</reference>
<feature type="region of interest" description="Disordered" evidence="2">
    <location>
        <begin position="200"/>
        <end position="220"/>
    </location>
</feature>
<keyword evidence="4" id="KW-1185">Reference proteome</keyword>
<evidence type="ECO:0000256" key="1">
    <source>
        <dbReference type="SAM" id="Coils"/>
    </source>
</evidence>
<dbReference type="Proteomes" id="UP001153365">
    <property type="component" value="Unassembled WGS sequence"/>
</dbReference>
<feature type="region of interest" description="Disordered" evidence="2">
    <location>
        <begin position="287"/>
        <end position="309"/>
    </location>
</feature>
<evidence type="ECO:0008006" key="5">
    <source>
        <dbReference type="Google" id="ProtNLM"/>
    </source>
</evidence>
<accession>A0AAV0ASZ6</accession>
<proteinExistence type="predicted"/>
<comment type="caution">
    <text evidence="3">The sequence shown here is derived from an EMBL/GenBank/DDBJ whole genome shotgun (WGS) entry which is preliminary data.</text>
</comment>
<dbReference type="AlphaFoldDB" id="A0AAV0ASZ6"/>
<organism evidence="3 4">
    <name type="scientific">Phakopsora pachyrhizi</name>
    <name type="common">Asian soybean rust disease fungus</name>
    <dbReference type="NCBI Taxonomy" id="170000"/>
    <lineage>
        <taxon>Eukaryota</taxon>
        <taxon>Fungi</taxon>
        <taxon>Dikarya</taxon>
        <taxon>Basidiomycota</taxon>
        <taxon>Pucciniomycotina</taxon>
        <taxon>Pucciniomycetes</taxon>
        <taxon>Pucciniales</taxon>
        <taxon>Phakopsoraceae</taxon>
        <taxon>Phakopsora</taxon>
    </lineage>
</organism>
<dbReference type="InterPro" id="IPR036890">
    <property type="entry name" value="HATPase_C_sf"/>
</dbReference>